<evidence type="ECO:0000256" key="9">
    <source>
        <dbReference type="ARBA" id="ARBA00023186"/>
    </source>
</evidence>
<dbReference type="HAMAP" id="MF_00240">
    <property type="entry name" value="LolA"/>
    <property type="match status" value="1"/>
</dbReference>
<evidence type="ECO:0000256" key="10">
    <source>
        <dbReference type="HAMAP-Rule" id="MF_00240"/>
    </source>
</evidence>
<keyword evidence="5 10" id="KW-0813">Transport</keyword>
<gene>
    <name evidence="10" type="primary">lolA</name>
    <name evidence="11" type="ORF">A35E_00528</name>
</gene>
<evidence type="ECO:0000256" key="4">
    <source>
        <dbReference type="ARBA" id="ARBA00014035"/>
    </source>
</evidence>
<dbReference type="OrthoDB" id="9787361at2"/>
<evidence type="ECO:0000256" key="5">
    <source>
        <dbReference type="ARBA" id="ARBA00022448"/>
    </source>
</evidence>
<dbReference type="Gene3D" id="2.50.20.10">
    <property type="entry name" value="Lipoprotein localisation LolA/LolB/LppX"/>
    <property type="match status" value="1"/>
</dbReference>
<proteinExistence type="inferred from homology"/>
<dbReference type="Pfam" id="PF03548">
    <property type="entry name" value="LolA"/>
    <property type="match status" value="1"/>
</dbReference>
<feature type="chain" id="PRO_5009015573" description="Outer-membrane lipoprotein carrier protein" evidence="10">
    <location>
        <begin position="22"/>
        <end position="203"/>
    </location>
</feature>
<dbReference type="GO" id="GO:0042953">
    <property type="term" value="P:lipoprotein transport"/>
    <property type="evidence" value="ECO:0007669"/>
    <property type="project" value="InterPro"/>
</dbReference>
<comment type="subunit">
    <text evidence="3 10">Monomer.</text>
</comment>
<dbReference type="InterPro" id="IPR004564">
    <property type="entry name" value="OM_lipoprot_carrier_LolA-like"/>
</dbReference>
<dbReference type="HOGENOM" id="CLU_087560_1_1_6"/>
<dbReference type="GO" id="GO:0030288">
    <property type="term" value="C:outer membrane-bounded periplasmic space"/>
    <property type="evidence" value="ECO:0007669"/>
    <property type="project" value="TreeGrafter"/>
</dbReference>
<evidence type="ECO:0000313" key="12">
    <source>
        <dbReference type="Proteomes" id="UP000003937"/>
    </source>
</evidence>
<evidence type="ECO:0000256" key="7">
    <source>
        <dbReference type="ARBA" id="ARBA00022764"/>
    </source>
</evidence>
<name>J3TH02_9ENTR</name>
<sequence length="203" mass="23596" precursor="true">MNKRLITVCLFSAIVAPTALADHADVLKNRLNHLNNFHAIFIQRVMNAKGTLIQEGEGKLWIKRPNLFSCKMIKPNDSILVCDGNTLWYYNSFFEQVTAYSIKDIIEKTPFILITCNNTFDWDQYNVDKKGDNFVLIPKKNSNKLKKITINVRNNGIVDYFDTIETNNQHISYQLHSQQIRYIDNSQFQFVPPKGVILDDQRH</sequence>
<dbReference type="CDD" id="cd16325">
    <property type="entry name" value="LolA"/>
    <property type="match status" value="1"/>
</dbReference>
<comment type="subcellular location">
    <subcellularLocation>
        <location evidence="1 10">Periplasm</location>
    </subcellularLocation>
</comment>
<dbReference type="GO" id="GO:0044874">
    <property type="term" value="P:lipoprotein localization to outer membrane"/>
    <property type="evidence" value="ECO:0007669"/>
    <property type="project" value="UniProtKB-UniRule"/>
</dbReference>
<evidence type="ECO:0000256" key="2">
    <source>
        <dbReference type="ARBA" id="ARBA00007615"/>
    </source>
</evidence>
<reference evidence="11 12" key="1">
    <citation type="journal article" date="2012" name="Mol. Biol. Evol.">
        <title>Genome reduction and co-evolution between the primary and secondary bacterial symbionts of psyllids.</title>
        <authorList>
            <person name="Sloan D.B."/>
            <person name="Moran N.A."/>
        </authorList>
    </citation>
    <scope>NUCLEOTIDE SEQUENCE [LARGE SCALE GENOMIC DNA]</scope>
    <source>
        <strain evidence="11">Hcub_S</strain>
    </source>
</reference>
<dbReference type="AlphaFoldDB" id="J3TH02"/>
<comment type="function">
    <text evidence="10">Participates in the translocation of lipoproteins from the inner membrane to the outer membrane. Only forms a complex with a lipoprotein if the residue after the N-terminal Cys is not an aspartate (The Asp acts as a targeting signal to indicate that the lipoprotein should stay in the inner membrane).</text>
</comment>
<keyword evidence="7 10" id="KW-0574">Periplasm</keyword>
<dbReference type="PANTHER" id="PTHR35869">
    <property type="entry name" value="OUTER-MEMBRANE LIPOPROTEIN CARRIER PROTEIN"/>
    <property type="match status" value="1"/>
</dbReference>
<feature type="signal peptide" evidence="10">
    <location>
        <begin position="1"/>
        <end position="21"/>
    </location>
</feature>
<dbReference type="SUPFAM" id="SSF89392">
    <property type="entry name" value="Prokaryotic lipoproteins and lipoprotein localization factors"/>
    <property type="match status" value="1"/>
</dbReference>
<keyword evidence="6 10" id="KW-0732">Signal</keyword>
<keyword evidence="8 10" id="KW-0653">Protein transport</keyword>
<dbReference type="STRING" id="134287.A35E_00528"/>
<dbReference type="InterPro" id="IPR018323">
    <property type="entry name" value="OM_lipoprot_carrier_LolA_Pbac"/>
</dbReference>
<dbReference type="InterPro" id="IPR029046">
    <property type="entry name" value="LolA/LolB/LppX"/>
</dbReference>
<keyword evidence="9 10" id="KW-0143">Chaperone</keyword>
<keyword evidence="12" id="KW-1185">Reference proteome</keyword>
<dbReference type="Proteomes" id="UP000003937">
    <property type="component" value="Chromosome"/>
</dbReference>
<comment type="similarity">
    <text evidence="2 10">Belongs to the LolA family.</text>
</comment>
<evidence type="ECO:0000256" key="8">
    <source>
        <dbReference type="ARBA" id="ARBA00022927"/>
    </source>
</evidence>
<dbReference type="EMBL" id="CP003547">
    <property type="protein sequence ID" value="AFP85817.1"/>
    <property type="molecule type" value="Genomic_DNA"/>
</dbReference>
<dbReference type="RefSeq" id="WP_014889114.1">
    <property type="nucleotide sequence ID" value="NC_018420.1"/>
</dbReference>
<dbReference type="KEGG" id="sehc:A35E_00528"/>
<evidence type="ECO:0000256" key="1">
    <source>
        <dbReference type="ARBA" id="ARBA00004418"/>
    </source>
</evidence>
<dbReference type="PANTHER" id="PTHR35869:SF1">
    <property type="entry name" value="OUTER-MEMBRANE LIPOPROTEIN CARRIER PROTEIN"/>
    <property type="match status" value="1"/>
</dbReference>
<accession>J3TH02</accession>
<evidence type="ECO:0000256" key="3">
    <source>
        <dbReference type="ARBA" id="ARBA00011245"/>
    </source>
</evidence>
<evidence type="ECO:0000256" key="6">
    <source>
        <dbReference type="ARBA" id="ARBA00022729"/>
    </source>
</evidence>
<organism evidence="11 12">
    <name type="scientific">secondary endosymbiont of Heteropsylla cubana</name>
    <dbReference type="NCBI Taxonomy" id="134287"/>
    <lineage>
        <taxon>Bacteria</taxon>
        <taxon>Pseudomonadati</taxon>
        <taxon>Pseudomonadota</taxon>
        <taxon>Gammaproteobacteria</taxon>
        <taxon>Enterobacterales</taxon>
        <taxon>Enterobacteriaceae</taxon>
        <taxon>aphid secondary symbionts</taxon>
    </lineage>
</organism>
<dbReference type="NCBIfam" id="TIGR00547">
    <property type="entry name" value="lolA"/>
    <property type="match status" value="1"/>
</dbReference>
<protein>
    <recommendedName>
        <fullName evidence="4 10">Outer-membrane lipoprotein carrier protein</fullName>
    </recommendedName>
</protein>
<evidence type="ECO:0000313" key="11">
    <source>
        <dbReference type="EMBL" id="AFP85817.1"/>
    </source>
</evidence>